<dbReference type="GO" id="GO:0006312">
    <property type="term" value="P:mitotic recombination"/>
    <property type="evidence" value="ECO:0007669"/>
    <property type="project" value="TreeGrafter"/>
</dbReference>
<keyword evidence="5" id="KW-0227">DNA damage</keyword>
<gene>
    <name evidence="12" type="ORF">FA13DRAFT_1817909</name>
</gene>
<dbReference type="EMBL" id="QPFP01000066">
    <property type="protein sequence ID" value="TEB24464.1"/>
    <property type="molecule type" value="Genomic_DNA"/>
</dbReference>
<evidence type="ECO:0000256" key="6">
    <source>
        <dbReference type="ARBA" id="ARBA00022840"/>
    </source>
</evidence>
<dbReference type="InterPro" id="IPR027417">
    <property type="entry name" value="P-loop_NTPase"/>
</dbReference>
<sequence>MYSGEKEKDVDAPSDPGLISFFAKLPPKSPETGTLRLFQRTSGGDEYYASYGPDAHWVAQNVFHTNTVVKYLGQGGRAGGLACVNLKPSVAQQTLRDALTTRQLRIEIYVQDPGAGKKPGPFRLDKEASPGNLQAVEDILFSNSDLLTSPIVMAVKLANAPAGASTKVKAVGIAFADSSRRELGVADFVDNDLFSNLESLVIQLSVREAVIPTGTNSGTSDRDIDLNKLKGVLERCGIVITERKASEFMAKNVADNLSRLLDPAAIPNASSSSADASLVIPQLALPNAPSALSALLSYLALVADSDNHEQFKIRTHDLDQYMRLDASALKALSLVDTTSGTSRKNDTLFGLLNKCKTAQGARLLGIWLKQPLTNLHEIKRRQELVQLFVEAMGGRRIVQDEYLKFMPDMHRLSKRFQKGLANLENVVRVYQMILKLPGLIQELTNIIDDNDEFAELVEDQYLKPLKEAEANLSKCSEMVEQTIDLEELDRHNYVIKPEYDVELKKLADKMAEIRDGLDEEHAKVGDEINMELDKKLHLENNQTYGYCFRLTKNDAKSKKKSYIELGTNKSGVFFVTSTLKGLAEEYKTNSQAYARAQAGLVKQVVGIAATYTPVLEGLNDVIAHLDVILSFAHVASNAPTAYTKPKVFEKGKGNVKLLEARHPCLEVQDDIIFMANDIEMEKGISEFQIITGPNMGGKSTYIRQTGVIALMAQVGSFVPCAEAELPIFDSILCRVGAGDSQLKGVSTFMAEMLETATILRSATSDSLVIIDELGRGTSTYDGFGLAWAISEHIATELHSFCLFATHFHELTALDQQISHVKNLHVVAHVSNEDEGTERKISLLYKVEPGVSDQSFGIHVAELAHFPENVIKLAKRKAVELEDFGKENKETNFDDETTKEGVRIMEEILKAWVSNQDGDEDVVMDDADDDDGDSYEAQLKQLKDVIQQHSAAIQNNAWLQDVVMNLQ</sequence>
<protein>
    <recommendedName>
        <fullName evidence="10">DNA mismatch repair protein MSH2</fullName>
    </recommendedName>
    <alternativeName>
        <fullName evidence="3">DNA mismatch repair protein Msh2</fullName>
    </alternativeName>
</protein>
<dbReference type="InterPro" id="IPR032642">
    <property type="entry name" value="Msh2_ATP-bd"/>
</dbReference>
<evidence type="ECO:0000256" key="3">
    <source>
        <dbReference type="ARBA" id="ARBA00019549"/>
    </source>
</evidence>
<dbReference type="Pfam" id="PF00488">
    <property type="entry name" value="MutS_V"/>
    <property type="match status" value="1"/>
</dbReference>
<keyword evidence="7" id="KW-0238">DNA-binding</keyword>
<name>A0A4Y7SS63_COPMI</name>
<keyword evidence="13" id="KW-1185">Reference proteome</keyword>
<dbReference type="GO" id="GO:0005524">
    <property type="term" value="F:ATP binding"/>
    <property type="evidence" value="ECO:0007669"/>
    <property type="project" value="UniProtKB-KW"/>
</dbReference>
<dbReference type="SUPFAM" id="SSF52540">
    <property type="entry name" value="P-loop containing nucleoside triphosphate hydrolases"/>
    <property type="match status" value="1"/>
</dbReference>
<dbReference type="PROSITE" id="PS00486">
    <property type="entry name" value="DNA_MISMATCH_REPAIR_2"/>
    <property type="match status" value="1"/>
</dbReference>
<dbReference type="Gene3D" id="3.40.1170.10">
    <property type="entry name" value="DNA repair protein MutS, domain I"/>
    <property type="match status" value="1"/>
</dbReference>
<evidence type="ECO:0000256" key="2">
    <source>
        <dbReference type="ARBA" id="ARBA00006271"/>
    </source>
</evidence>
<dbReference type="GO" id="GO:0032301">
    <property type="term" value="C:MutSalpha complex"/>
    <property type="evidence" value="ECO:0007669"/>
    <property type="project" value="TreeGrafter"/>
</dbReference>
<accession>A0A4Y7SS63</accession>
<keyword evidence="6" id="KW-0067">ATP-binding</keyword>
<dbReference type="Pfam" id="PF05188">
    <property type="entry name" value="MutS_II"/>
    <property type="match status" value="1"/>
</dbReference>
<dbReference type="CDD" id="cd03285">
    <property type="entry name" value="ABC_MSH2_euk"/>
    <property type="match status" value="1"/>
</dbReference>
<organism evidence="12 13">
    <name type="scientific">Coprinellus micaceus</name>
    <name type="common">Glistening ink-cap mushroom</name>
    <name type="synonym">Coprinus micaceus</name>
    <dbReference type="NCBI Taxonomy" id="71717"/>
    <lineage>
        <taxon>Eukaryota</taxon>
        <taxon>Fungi</taxon>
        <taxon>Dikarya</taxon>
        <taxon>Basidiomycota</taxon>
        <taxon>Agaricomycotina</taxon>
        <taxon>Agaricomycetes</taxon>
        <taxon>Agaricomycetidae</taxon>
        <taxon>Agaricales</taxon>
        <taxon>Agaricineae</taxon>
        <taxon>Psathyrellaceae</taxon>
        <taxon>Coprinellus</taxon>
    </lineage>
</organism>
<evidence type="ECO:0000256" key="10">
    <source>
        <dbReference type="ARBA" id="ARBA00073545"/>
    </source>
</evidence>
<evidence type="ECO:0000256" key="5">
    <source>
        <dbReference type="ARBA" id="ARBA00022763"/>
    </source>
</evidence>
<keyword evidence="4" id="KW-0547">Nucleotide-binding</keyword>
<dbReference type="SMART" id="SM00533">
    <property type="entry name" value="MUTSd"/>
    <property type="match status" value="1"/>
</dbReference>
<dbReference type="SMART" id="SM00534">
    <property type="entry name" value="MUTSac"/>
    <property type="match status" value="1"/>
</dbReference>
<dbReference type="InterPro" id="IPR045076">
    <property type="entry name" value="MutS"/>
</dbReference>
<dbReference type="FunFam" id="3.40.50.300:FF:000523">
    <property type="entry name" value="DNA mismatch repair protein"/>
    <property type="match status" value="1"/>
</dbReference>
<dbReference type="GO" id="GO:0140664">
    <property type="term" value="F:ATP-dependent DNA damage sensor activity"/>
    <property type="evidence" value="ECO:0007669"/>
    <property type="project" value="InterPro"/>
</dbReference>
<dbReference type="Gene3D" id="3.40.50.300">
    <property type="entry name" value="P-loop containing nucleotide triphosphate hydrolases"/>
    <property type="match status" value="1"/>
</dbReference>
<dbReference type="FunFam" id="3.30.420.110:FF:000002">
    <property type="entry name" value="DNA mismatch repair protein"/>
    <property type="match status" value="1"/>
</dbReference>
<keyword evidence="9" id="KW-0539">Nucleus</keyword>
<dbReference type="InterPro" id="IPR016151">
    <property type="entry name" value="DNA_mismatch_repair_MutS_N"/>
</dbReference>
<dbReference type="STRING" id="71717.A0A4Y7SS63"/>
<comment type="similarity">
    <text evidence="2">Belongs to the DNA mismatch repair MutS family.</text>
</comment>
<proteinExistence type="inferred from homology"/>
<dbReference type="GO" id="GO:0030983">
    <property type="term" value="F:mismatched DNA binding"/>
    <property type="evidence" value="ECO:0007669"/>
    <property type="project" value="InterPro"/>
</dbReference>
<comment type="caution">
    <text evidence="12">The sequence shown here is derived from an EMBL/GenBank/DDBJ whole genome shotgun (WGS) entry which is preliminary data.</text>
</comment>
<evidence type="ECO:0000256" key="9">
    <source>
        <dbReference type="ARBA" id="ARBA00023242"/>
    </source>
</evidence>
<dbReference type="Proteomes" id="UP000298030">
    <property type="component" value="Unassembled WGS sequence"/>
</dbReference>
<dbReference type="InterPro" id="IPR007861">
    <property type="entry name" value="DNA_mismatch_repair_MutS_clamp"/>
</dbReference>
<dbReference type="InterPro" id="IPR000432">
    <property type="entry name" value="DNA_mismatch_repair_MutS_C"/>
</dbReference>
<evidence type="ECO:0000313" key="13">
    <source>
        <dbReference type="Proteomes" id="UP000298030"/>
    </source>
</evidence>
<dbReference type="InterPro" id="IPR036187">
    <property type="entry name" value="DNA_mismatch_repair_MutS_sf"/>
</dbReference>
<dbReference type="Gene3D" id="3.30.420.110">
    <property type="entry name" value="MutS, connector domain"/>
    <property type="match status" value="1"/>
</dbReference>
<evidence type="ECO:0000256" key="8">
    <source>
        <dbReference type="ARBA" id="ARBA00023204"/>
    </source>
</evidence>
<dbReference type="PANTHER" id="PTHR11361:SF35">
    <property type="entry name" value="DNA MISMATCH REPAIR PROTEIN MSH2"/>
    <property type="match status" value="1"/>
</dbReference>
<feature type="domain" description="DNA mismatch repair proteins mutS family" evidence="11">
    <location>
        <begin position="766"/>
        <end position="782"/>
    </location>
</feature>
<evidence type="ECO:0000256" key="4">
    <source>
        <dbReference type="ARBA" id="ARBA00022741"/>
    </source>
</evidence>
<dbReference type="OrthoDB" id="121051at2759"/>
<dbReference type="Pfam" id="PF05190">
    <property type="entry name" value="MutS_IV"/>
    <property type="match status" value="1"/>
</dbReference>
<dbReference type="InterPro" id="IPR007696">
    <property type="entry name" value="DNA_mismatch_repair_MutS_core"/>
</dbReference>
<dbReference type="Pfam" id="PF05192">
    <property type="entry name" value="MutS_III"/>
    <property type="match status" value="1"/>
</dbReference>
<dbReference type="PANTHER" id="PTHR11361">
    <property type="entry name" value="DNA MISMATCH REPAIR PROTEIN MUTS FAMILY MEMBER"/>
    <property type="match status" value="1"/>
</dbReference>
<keyword evidence="8" id="KW-0234">DNA repair</keyword>
<evidence type="ECO:0000313" key="12">
    <source>
        <dbReference type="EMBL" id="TEB24464.1"/>
    </source>
</evidence>
<dbReference type="PIRSF" id="PIRSF005813">
    <property type="entry name" value="MSH2"/>
    <property type="match status" value="1"/>
</dbReference>
<dbReference type="SUPFAM" id="SSF48334">
    <property type="entry name" value="DNA repair protein MutS, domain III"/>
    <property type="match status" value="1"/>
</dbReference>
<dbReference type="InterPro" id="IPR007860">
    <property type="entry name" value="DNA_mmatch_repair_MutS_con_dom"/>
</dbReference>
<evidence type="ECO:0000256" key="1">
    <source>
        <dbReference type="ARBA" id="ARBA00004123"/>
    </source>
</evidence>
<comment type="subcellular location">
    <subcellularLocation>
        <location evidence="1">Nucleus</location>
    </subcellularLocation>
</comment>
<dbReference type="GO" id="GO:0006298">
    <property type="term" value="P:mismatch repair"/>
    <property type="evidence" value="ECO:0007669"/>
    <property type="project" value="InterPro"/>
</dbReference>
<dbReference type="InterPro" id="IPR036678">
    <property type="entry name" value="MutS_con_dom_sf"/>
</dbReference>
<evidence type="ECO:0000259" key="11">
    <source>
        <dbReference type="PROSITE" id="PS00486"/>
    </source>
</evidence>
<dbReference type="FunFam" id="1.10.1420.10:FF:000003">
    <property type="entry name" value="DNA mismatch repair protein"/>
    <property type="match status" value="1"/>
</dbReference>
<evidence type="ECO:0000256" key="7">
    <source>
        <dbReference type="ARBA" id="ARBA00023125"/>
    </source>
</evidence>
<reference evidence="12 13" key="1">
    <citation type="journal article" date="2019" name="Nat. Ecol. Evol.">
        <title>Megaphylogeny resolves global patterns of mushroom evolution.</title>
        <authorList>
            <person name="Varga T."/>
            <person name="Krizsan K."/>
            <person name="Foldi C."/>
            <person name="Dima B."/>
            <person name="Sanchez-Garcia M."/>
            <person name="Sanchez-Ramirez S."/>
            <person name="Szollosi G.J."/>
            <person name="Szarkandi J.G."/>
            <person name="Papp V."/>
            <person name="Albert L."/>
            <person name="Andreopoulos W."/>
            <person name="Angelini C."/>
            <person name="Antonin V."/>
            <person name="Barry K.W."/>
            <person name="Bougher N.L."/>
            <person name="Buchanan P."/>
            <person name="Buyck B."/>
            <person name="Bense V."/>
            <person name="Catcheside P."/>
            <person name="Chovatia M."/>
            <person name="Cooper J."/>
            <person name="Damon W."/>
            <person name="Desjardin D."/>
            <person name="Finy P."/>
            <person name="Geml J."/>
            <person name="Haridas S."/>
            <person name="Hughes K."/>
            <person name="Justo A."/>
            <person name="Karasinski D."/>
            <person name="Kautmanova I."/>
            <person name="Kiss B."/>
            <person name="Kocsube S."/>
            <person name="Kotiranta H."/>
            <person name="LaButti K.M."/>
            <person name="Lechner B.E."/>
            <person name="Liimatainen K."/>
            <person name="Lipzen A."/>
            <person name="Lukacs Z."/>
            <person name="Mihaltcheva S."/>
            <person name="Morgado L.N."/>
            <person name="Niskanen T."/>
            <person name="Noordeloos M.E."/>
            <person name="Ohm R.A."/>
            <person name="Ortiz-Santana B."/>
            <person name="Ovrebo C."/>
            <person name="Racz N."/>
            <person name="Riley R."/>
            <person name="Savchenko A."/>
            <person name="Shiryaev A."/>
            <person name="Soop K."/>
            <person name="Spirin V."/>
            <person name="Szebenyi C."/>
            <person name="Tomsovsky M."/>
            <person name="Tulloss R.E."/>
            <person name="Uehling J."/>
            <person name="Grigoriev I.V."/>
            <person name="Vagvolgyi C."/>
            <person name="Papp T."/>
            <person name="Martin F.M."/>
            <person name="Miettinen O."/>
            <person name="Hibbett D.S."/>
            <person name="Nagy L.G."/>
        </authorList>
    </citation>
    <scope>NUCLEOTIDE SEQUENCE [LARGE SCALE GENOMIC DNA]</scope>
    <source>
        <strain evidence="12 13">FP101781</strain>
    </source>
</reference>
<dbReference type="Gene3D" id="1.10.1420.10">
    <property type="match status" value="2"/>
</dbReference>
<dbReference type="AlphaFoldDB" id="A0A4Y7SS63"/>
<dbReference type="InterPro" id="IPR011184">
    <property type="entry name" value="DNA_mismatch_repair_Msh2"/>
</dbReference>